<dbReference type="RefSeq" id="XP_025369794.1">
    <property type="nucleotide sequence ID" value="XM_025510146.1"/>
</dbReference>
<feature type="region of interest" description="Disordered" evidence="1">
    <location>
        <begin position="1"/>
        <end position="60"/>
    </location>
</feature>
<gene>
    <name evidence="2" type="ORF">IE81DRAFT_116960</name>
</gene>
<feature type="region of interest" description="Disordered" evidence="1">
    <location>
        <begin position="112"/>
        <end position="155"/>
    </location>
</feature>
<feature type="compositionally biased region" description="Polar residues" evidence="1">
    <location>
        <begin position="45"/>
        <end position="58"/>
    </location>
</feature>
<feature type="region of interest" description="Disordered" evidence="1">
    <location>
        <begin position="73"/>
        <end position="99"/>
    </location>
</feature>
<dbReference type="GeneID" id="37032016"/>
<feature type="compositionally biased region" description="Low complexity" evidence="1">
    <location>
        <begin position="132"/>
        <end position="146"/>
    </location>
</feature>
<proteinExistence type="predicted"/>
<dbReference type="AlphaFoldDB" id="A0A316VZ97"/>
<dbReference type="EMBL" id="KZ819377">
    <property type="protein sequence ID" value="PWN42634.1"/>
    <property type="molecule type" value="Genomic_DNA"/>
</dbReference>
<feature type="compositionally biased region" description="Polar residues" evidence="1">
    <location>
        <begin position="112"/>
        <end position="121"/>
    </location>
</feature>
<evidence type="ECO:0000313" key="3">
    <source>
        <dbReference type="Proteomes" id="UP000245783"/>
    </source>
</evidence>
<name>A0A316VZ97_9BASI</name>
<keyword evidence="3" id="KW-1185">Reference proteome</keyword>
<organism evidence="2 3">
    <name type="scientific">Ceraceosorus guamensis</name>
    <dbReference type="NCBI Taxonomy" id="1522189"/>
    <lineage>
        <taxon>Eukaryota</taxon>
        <taxon>Fungi</taxon>
        <taxon>Dikarya</taxon>
        <taxon>Basidiomycota</taxon>
        <taxon>Ustilaginomycotina</taxon>
        <taxon>Exobasidiomycetes</taxon>
        <taxon>Ceraceosorales</taxon>
        <taxon>Ceraceosoraceae</taxon>
        <taxon>Ceraceosorus</taxon>
    </lineage>
</organism>
<accession>A0A316VZ97</accession>
<evidence type="ECO:0000256" key="1">
    <source>
        <dbReference type="SAM" id="MobiDB-lite"/>
    </source>
</evidence>
<evidence type="ECO:0000313" key="2">
    <source>
        <dbReference type="EMBL" id="PWN42634.1"/>
    </source>
</evidence>
<reference evidence="2 3" key="1">
    <citation type="journal article" date="2018" name="Mol. Biol. Evol.">
        <title>Broad Genomic Sampling Reveals a Smut Pathogenic Ancestry of the Fungal Clade Ustilaginomycotina.</title>
        <authorList>
            <person name="Kijpornyongpan T."/>
            <person name="Mondo S.J."/>
            <person name="Barry K."/>
            <person name="Sandor L."/>
            <person name="Lee J."/>
            <person name="Lipzen A."/>
            <person name="Pangilinan J."/>
            <person name="LaButti K."/>
            <person name="Hainaut M."/>
            <person name="Henrissat B."/>
            <person name="Grigoriev I.V."/>
            <person name="Spatafora J.W."/>
            <person name="Aime M.C."/>
        </authorList>
    </citation>
    <scope>NUCLEOTIDE SEQUENCE [LARGE SCALE GENOMIC DNA]</scope>
    <source>
        <strain evidence="2 3">MCA 4658</strain>
    </source>
</reference>
<protein>
    <submittedName>
        <fullName evidence="2">Uncharacterized protein</fullName>
    </submittedName>
</protein>
<dbReference type="Proteomes" id="UP000245783">
    <property type="component" value="Unassembled WGS sequence"/>
</dbReference>
<sequence length="452" mass="49935">MRVASLLQEPGQGSQKGHRPFDWDPSICNPQSRAPDLATSKGCRNDNTVITSGRYPSSTKEEYKSPLFHCLQRGNAGAQPRRTFRSPPRDTARDSQPALRRNQACELAREMNQTTNQSRTSFGAARLMPKVSQSRSSSSLSASSSGGSHGDGDGEYPIRLAQTVNGRRISLLRLAKRIWLVTLLKAVRYIKRARAARRLKRICRSAGSPPDPEHSERDTKALVRMSNRNSRISASRSTSTSPVLEGHCSDWTIPGKGVTSKHTTRTVLPPLPILHQRSSLPTVTSAVSGSSISKGDRRTLFRVRWQDDVSASKDNRAICSEVPIRPWHSNFRPSVGAPNRPRSARNSPWVSDLQMWGGLEDFEPNEHLRFHTVVSEKPAHLDRRSNDVVTSFADSIGSTTNTAAVISNTGDDPGRFRSDICHSTGFRSPVAHLTLDPRAFDIFSEDSVAIWA</sequence>
<dbReference type="InParanoid" id="A0A316VZ97"/>